<gene>
    <name evidence="4" type="ORF">BC936DRAFT_138400</name>
</gene>
<evidence type="ECO:0000256" key="2">
    <source>
        <dbReference type="ARBA" id="ARBA00023242"/>
    </source>
</evidence>
<keyword evidence="5" id="KW-1185">Reference proteome</keyword>
<dbReference type="Proteomes" id="UP000268093">
    <property type="component" value="Unassembled WGS sequence"/>
</dbReference>
<dbReference type="PANTHER" id="PTHR13213">
    <property type="entry name" value="MYB-BINDING PROTEIN 1A FAMILY MEMBER"/>
    <property type="match status" value="1"/>
</dbReference>
<dbReference type="Pfam" id="PF04931">
    <property type="entry name" value="DNA_pol_phi"/>
    <property type="match status" value="1"/>
</dbReference>
<evidence type="ECO:0000256" key="1">
    <source>
        <dbReference type="ARBA" id="ARBA00004123"/>
    </source>
</evidence>
<dbReference type="InterPro" id="IPR007015">
    <property type="entry name" value="DNA_pol_V/MYBBP1A"/>
</dbReference>
<dbReference type="GO" id="GO:0006355">
    <property type="term" value="P:regulation of DNA-templated transcription"/>
    <property type="evidence" value="ECO:0007669"/>
    <property type="project" value="InterPro"/>
</dbReference>
<evidence type="ECO:0000313" key="4">
    <source>
        <dbReference type="EMBL" id="RUP38412.1"/>
    </source>
</evidence>
<feature type="compositionally biased region" description="Pro residues" evidence="3">
    <location>
        <begin position="30"/>
        <end position="41"/>
    </location>
</feature>
<dbReference type="EMBL" id="RBNI01013048">
    <property type="protein sequence ID" value="RUP38412.1"/>
    <property type="molecule type" value="Genomic_DNA"/>
</dbReference>
<protein>
    <submittedName>
        <fullName evidence="4">Uncharacterized protein</fullName>
    </submittedName>
</protein>
<name>A0A433CIN1_9FUNG</name>
<keyword evidence="2" id="KW-0539">Nucleus</keyword>
<dbReference type="GO" id="GO:0005730">
    <property type="term" value="C:nucleolus"/>
    <property type="evidence" value="ECO:0007669"/>
    <property type="project" value="InterPro"/>
</dbReference>
<sequence length="230" mass="25995">MPGRAVEYQGHGPHLYRQCGREGRYSHPGPAQPRPRDPSPVPGLRSHLKALALEERRDFRSHKPRQARPGPKGIYPSTCPQCLPTSIFSSHSLHSTQKSNTDVAAVASQTSWRPQLHSVWDRILSLYLDPAPQPAVATPKAKKGAKPKPARVLSSRAPFQDFWRVIVDESLFDNSASHERKYWGFQIVERVLPLLPSDQTPFIFTANFMRCFINNLSSEDRFLNKAARHT</sequence>
<dbReference type="OrthoDB" id="342531at2759"/>
<evidence type="ECO:0000313" key="5">
    <source>
        <dbReference type="Proteomes" id="UP000268093"/>
    </source>
</evidence>
<dbReference type="AlphaFoldDB" id="A0A433CIN1"/>
<organism evidence="4 5">
    <name type="scientific">Jimgerdemannia flammicorona</name>
    <dbReference type="NCBI Taxonomy" id="994334"/>
    <lineage>
        <taxon>Eukaryota</taxon>
        <taxon>Fungi</taxon>
        <taxon>Fungi incertae sedis</taxon>
        <taxon>Mucoromycota</taxon>
        <taxon>Mucoromycotina</taxon>
        <taxon>Endogonomycetes</taxon>
        <taxon>Endogonales</taxon>
        <taxon>Endogonaceae</taxon>
        <taxon>Jimgerdemannia</taxon>
    </lineage>
</organism>
<accession>A0A433CIN1</accession>
<dbReference type="GO" id="GO:0000182">
    <property type="term" value="F:rDNA binding"/>
    <property type="evidence" value="ECO:0007669"/>
    <property type="project" value="TreeGrafter"/>
</dbReference>
<feature type="non-terminal residue" evidence="4">
    <location>
        <position position="230"/>
    </location>
</feature>
<feature type="region of interest" description="Disordered" evidence="3">
    <location>
        <begin position="1"/>
        <end position="76"/>
    </location>
</feature>
<comment type="subcellular location">
    <subcellularLocation>
        <location evidence="1">Nucleus</location>
    </subcellularLocation>
</comment>
<proteinExistence type="predicted"/>
<evidence type="ECO:0000256" key="3">
    <source>
        <dbReference type="SAM" id="MobiDB-lite"/>
    </source>
</evidence>
<dbReference type="PANTHER" id="PTHR13213:SF2">
    <property type="entry name" value="MYB-BINDING PROTEIN 1A"/>
    <property type="match status" value="1"/>
</dbReference>
<comment type="caution">
    <text evidence="4">The sequence shown here is derived from an EMBL/GenBank/DDBJ whole genome shotgun (WGS) entry which is preliminary data.</text>
</comment>
<reference evidence="4 5" key="1">
    <citation type="journal article" date="2018" name="New Phytol.">
        <title>Phylogenomics of Endogonaceae and evolution of mycorrhizas within Mucoromycota.</title>
        <authorList>
            <person name="Chang Y."/>
            <person name="Desiro A."/>
            <person name="Na H."/>
            <person name="Sandor L."/>
            <person name="Lipzen A."/>
            <person name="Clum A."/>
            <person name="Barry K."/>
            <person name="Grigoriev I.V."/>
            <person name="Martin F.M."/>
            <person name="Stajich J.E."/>
            <person name="Smith M.E."/>
            <person name="Bonito G."/>
            <person name="Spatafora J.W."/>
        </authorList>
    </citation>
    <scope>NUCLEOTIDE SEQUENCE [LARGE SCALE GENOMIC DNA]</scope>
    <source>
        <strain evidence="4 5">GMNB39</strain>
    </source>
</reference>